<dbReference type="Gene3D" id="3.40.50.1820">
    <property type="entry name" value="alpha/beta hydrolase"/>
    <property type="match status" value="1"/>
</dbReference>
<dbReference type="InterPro" id="IPR008758">
    <property type="entry name" value="Peptidase_S28"/>
</dbReference>
<dbReference type="GO" id="GO:0006508">
    <property type="term" value="P:proteolysis"/>
    <property type="evidence" value="ECO:0007669"/>
    <property type="project" value="UniProtKB-KW"/>
</dbReference>
<keyword evidence="4" id="KW-0378">Hydrolase</keyword>
<dbReference type="AlphaFoldDB" id="A0AAN8G0G9"/>
<keyword evidence="6" id="KW-0121">Carboxypeptidase</keyword>
<evidence type="ECO:0000313" key="6">
    <source>
        <dbReference type="EMBL" id="KAK5974093.1"/>
    </source>
</evidence>
<evidence type="ECO:0000256" key="3">
    <source>
        <dbReference type="ARBA" id="ARBA00022729"/>
    </source>
</evidence>
<evidence type="ECO:0000256" key="5">
    <source>
        <dbReference type="ARBA" id="ARBA00023180"/>
    </source>
</evidence>
<dbReference type="GO" id="GO:0008239">
    <property type="term" value="F:dipeptidyl-peptidase activity"/>
    <property type="evidence" value="ECO:0007669"/>
    <property type="project" value="TreeGrafter"/>
</dbReference>
<evidence type="ECO:0000256" key="2">
    <source>
        <dbReference type="ARBA" id="ARBA00022670"/>
    </source>
</evidence>
<dbReference type="PANTHER" id="PTHR11010:SF38">
    <property type="entry name" value="LYSOSOMAL PRO-X CARBOXYPEPTIDASE"/>
    <property type="match status" value="1"/>
</dbReference>
<keyword evidence="3" id="KW-0732">Signal</keyword>
<dbReference type="Proteomes" id="UP001331761">
    <property type="component" value="Unassembled WGS sequence"/>
</dbReference>
<proteinExistence type="inferred from homology"/>
<gene>
    <name evidence="6" type="ORF">GCK32_015338</name>
</gene>
<keyword evidence="5" id="KW-0325">Glycoprotein</keyword>
<dbReference type="InterPro" id="IPR029058">
    <property type="entry name" value="AB_hydrolase_fold"/>
</dbReference>
<name>A0AAN8G0G9_TRICO</name>
<sequence length="303" mass="34373">MLILFLLLAYGTAVMHNRDPSTWKSIDRLGRIKKSPYKWSEEWLENVPVDHFSFGNKDQFKLRYFINTESYEEGGPIFFYTGNEGNLEGFAENTGFMWDIAPEFHAAVVFAEHRFYGKTKPYGDASYNRTDHLGYLSSEQALADFVLLIDHLRREKLPGAENSPVIAFGGSYGGMLAAWIRIKYPHKVAGAIAASAPVFWFLDSHIPEDTYAKIVTRSFLAAGCNRKAIEKGWLALKNLAGKEAGRAYLNDLFHLEEKSRISSADDHKFLAEFVREVFESMAMVNYPYPSQFLASLPGWPVKV</sequence>
<protein>
    <submittedName>
        <fullName evidence="6">Lysosomal Pro-X carboxypeptidase</fullName>
    </submittedName>
</protein>
<evidence type="ECO:0000256" key="4">
    <source>
        <dbReference type="ARBA" id="ARBA00022801"/>
    </source>
</evidence>
<evidence type="ECO:0000313" key="7">
    <source>
        <dbReference type="Proteomes" id="UP001331761"/>
    </source>
</evidence>
<dbReference type="GO" id="GO:0070008">
    <property type="term" value="F:serine-type exopeptidase activity"/>
    <property type="evidence" value="ECO:0007669"/>
    <property type="project" value="InterPro"/>
</dbReference>
<keyword evidence="7" id="KW-1185">Reference proteome</keyword>
<keyword evidence="2" id="KW-0645">Protease</keyword>
<organism evidence="6 7">
    <name type="scientific">Trichostrongylus colubriformis</name>
    <name type="common">Black scour worm</name>
    <dbReference type="NCBI Taxonomy" id="6319"/>
    <lineage>
        <taxon>Eukaryota</taxon>
        <taxon>Metazoa</taxon>
        <taxon>Ecdysozoa</taxon>
        <taxon>Nematoda</taxon>
        <taxon>Chromadorea</taxon>
        <taxon>Rhabditida</taxon>
        <taxon>Rhabditina</taxon>
        <taxon>Rhabditomorpha</taxon>
        <taxon>Strongyloidea</taxon>
        <taxon>Trichostrongylidae</taxon>
        <taxon>Trichostrongylus</taxon>
    </lineage>
</organism>
<dbReference type="Pfam" id="PF05577">
    <property type="entry name" value="Peptidase_S28"/>
    <property type="match status" value="1"/>
</dbReference>
<dbReference type="GO" id="GO:0004180">
    <property type="term" value="F:carboxypeptidase activity"/>
    <property type="evidence" value="ECO:0007669"/>
    <property type="project" value="UniProtKB-KW"/>
</dbReference>
<evidence type="ECO:0000256" key="1">
    <source>
        <dbReference type="ARBA" id="ARBA00011079"/>
    </source>
</evidence>
<dbReference type="EMBL" id="WIXE01014684">
    <property type="protein sequence ID" value="KAK5974093.1"/>
    <property type="molecule type" value="Genomic_DNA"/>
</dbReference>
<accession>A0AAN8G0G9</accession>
<comment type="similarity">
    <text evidence="1">Belongs to the peptidase S28 family.</text>
</comment>
<reference evidence="6 7" key="1">
    <citation type="submission" date="2019-10" db="EMBL/GenBank/DDBJ databases">
        <title>Assembly and Annotation for the nematode Trichostrongylus colubriformis.</title>
        <authorList>
            <person name="Martin J."/>
        </authorList>
    </citation>
    <scope>NUCLEOTIDE SEQUENCE [LARGE SCALE GENOMIC DNA]</scope>
    <source>
        <strain evidence="6">G859</strain>
        <tissue evidence="6">Whole worm</tissue>
    </source>
</reference>
<dbReference type="PANTHER" id="PTHR11010">
    <property type="entry name" value="PROTEASE S28 PRO-X CARBOXYPEPTIDASE-RELATED"/>
    <property type="match status" value="1"/>
</dbReference>
<comment type="caution">
    <text evidence="6">The sequence shown here is derived from an EMBL/GenBank/DDBJ whole genome shotgun (WGS) entry which is preliminary data.</text>
</comment>
<dbReference type="SUPFAM" id="SSF53474">
    <property type="entry name" value="alpha/beta-Hydrolases"/>
    <property type="match status" value="1"/>
</dbReference>